<name>A0A3N2Q168_SODAK</name>
<dbReference type="Proteomes" id="UP000272025">
    <property type="component" value="Unassembled WGS sequence"/>
</dbReference>
<dbReference type="EMBL" id="ML119052">
    <property type="protein sequence ID" value="ROT40472.1"/>
    <property type="molecule type" value="Genomic_DNA"/>
</dbReference>
<gene>
    <name evidence="1" type="ORF">SODALDRAFT_356460</name>
</gene>
<protein>
    <submittedName>
        <fullName evidence="1">Uncharacterized protein</fullName>
    </submittedName>
</protein>
<keyword evidence="2" id="KW-1185">Reference proteome</keyword>
<evidence type="ECO:0000313" key="1">
    <source>
        <dbReference type="EMBL" id="ROT40472.1"/>
    </source>
</evidence>
<sequence length="81" mass="9266">MLKSNHIWLLLNVAAGVKRYLFEMTKSQVKTTHSELEECFISACAYSHTYLLSLVQERIFTLAASPRSTGLEEEELTKEQT</sequence>
<dbReference type="RefSeq" id="XP_028468278.1">
    <property type="nucleotide sequence ID" value="XM_028613907.1"/>
</dbReference>
<dbReference type="AlphaFoldDB" id="A0A3N2Q168"/>
<evidence type="ECO:0000313" key="2">
    <source>
        <dbReference type="Proteomes" id="UP000272025"/>
    </source>
</evidence>
<dbReference type="GeneID" id="39582385"/>
<organism evidence="1 2">
    <name type="scientific">Sodiomyces alkalinus (strain CBS 110278 / VKM F-3762 / F11)</name>
    <name type="common">Alkaliphilic filamentous fungus</name>
    <dbReference type="NCBI Taxonomy" id="1314773"/>
    <lineage>
        <taxon>Eukaryota</taxon>
        <taxon>Fungi</taxon>
        <taxon>Dikarya</taxon>
        <taxon>Ascomycota</taxon>
        <taxon>Pezizomycotina</taxon>
        <taxon>Sordariomycetes</taxon>
        <taxon>Hypocreomycetidae</taxon>
        <taxon>Glomerellales</taxon>
        <taxon>Plectosphaerellaceae</taxon>
        <taxon>Sodiomyces</taxon>
    </lineage>
</organism>
<reference evidence="1 2" key="1">
    <citation type="journal article" date="2018" name="Mol. Ecol.">
        <title>The obligate alkalophilic soda-lake fungus Sodiomyces alkalinus has shifted to a protein diet.</title>
        <authorList>
            <person name="Grum-Grzhimaylo A.A."/>
            <person name="Falkoski D.L."/>
            <person name="van den Heuvel J."/>
            <person name="Valero-Jimenez C.A."/>
            <person name="Min B."/>
            <person name="Choi I.G."/>
            <person name="Lipzen A."/>
            <person name="Daum C.G."/>
            <person name="Aanen D.K."/>
            <person name="Tsang A."/>
            <person name="Henrissat B."/>
            <person name="Bilanenko E.N."/>
            <person name="de Vries R.P."/>
            <person name="van Kan J.A.L."/>
            <person name="Grigoriev I.V."/>
            <person name="Debets A.J.M."/>
        </authorList>
    </citation>
    <scope>NUCLEOTIDE SEQUENCE [LARGE SCALE GENOMIC DNA]</scope>
    <source>
        <strain evidence="1 2">F11</strain>
    </source>
</reference>
<proteinExistence type="predicted"/>
<accession>A0A3N2Q168</accession>